<organism evidence="2 3">
    <name type="scientific">Pristionchus mayeri</name>
    <dbReference type="NCBI Taxonomy" id="1317129"/>
    <lineage>
        <taxon>Eukaryota</taxon>
        <taxon>Metazoa</taxon>
        <taxon>Ecdysozoa</taxon>
        <taxon>Nematoda</taxon>
        <taxon>Chromadorea</taxon>
        <taxon>Rhabditida</taxon>
        <taxon>Rhabditina</taxon>
        <taxon>Diplogasteromorpha</taxon>
        <taxon>Diplogasteroidea</taxon>
        <taxon>Neodiplogasteridae</taxon>
        <taxon>Pristionchus</taxon>
    </lineage>
</organism>
<proteinExistence type="predicted"/>
<keyword evidence="3" id="KW-1185">Reference proteome</keyword>
<feature type="transmembrane region" description="Helical" evidence="1">
    <location>
        <begin position="69"/>
        <end position="94"/>
    </location>
</feature>
<dbReference type="Pfam" id="PF10326">
    <property type="entry name" value="7TM_GPCR_Str"/>
    <property type="match status" value="1"/>
</dbReference>
<feature type="transmembrane region" description="Helical" evidence="1">
    <location>
        <begin position="30"/>
        <end position="49"/>
    </location>
</feature>
<reference evidence="3" key="1">
    <citation type="submission" date="2022-10" db="EMBL/GenBank/DDBJ databases">
        <title>Genome assembly of Pristionchus species.</title>
        <authorList>
            <person name="Yoshida K."/>
            <person name="Sommer R.J."/>
        </authorList>
    </citation>
    <scope>NUCLEOTIDE SEQUENCE [LARGE SCALE GENOMIC DNA]</scope>
    <source>
        <strain evidence="3">RS5460</strain>
    </source>
</reference>
<dbReference type="EMBL" id="BTRK01000004">
    <property type="protein sequence ID" value="GMR44898.1"/>
    <property type="molecule type" value="Genomic_DNA"/>
</dbReference>
<dbReference type="AlphaFoldDB" id="A0AAN5CI75"/>
<evidence type="ECO:0000313" key="3">
    <source>
        <dbReference type="Proteomes" id="UP001328107"/>
    </source>
</evidence>
<name>A0AAN5CI75_9BILA</name>
<keyword evidence="1" id="KW-1133">Transmembrane helix</keyword>
<evidence type="ECO:0000313" key="2">
    <source>
        <dbReference type="EMBL" id="GMR44898.1"/>
    </source>
</evidence>
<dbReference type="PANTHER" id="PTHR45907:SF16">
    <property type="entry name" value="SERPENTINE RECEPTOR, CLASS J"/>
    <property type="match status" value="1"/>
</dbReference>
<gene>
    <name evidence="2" type="ORF">PMAYCL1PPCAC_15093</name>
</gene>
<comment type="caution">
    <text evidence="2">The sequence shown here is derived from an EMBL/GenBank/DDBJ whole genome shotgun (WGS) entry which is preliminary data.</text>
</comment>
<accession>A0AAN5CI75</accession>
<feature type="non-terminal residue" evidence="2">
    <location>
        <position position="1"/>
    </location>
</feature>
<keyword evidence="1" id="KW-0472">Membrane</keyword>
<sequence>VNAVTGLALNLLLLYLIRKYSNKELGTYKYLLEIFVLYDSYLVLLHTIVNPKTTPSPSVFAIVSDRDFGFYSFFPFLSSCYAVPFILLNVHLLYRYWTIAALVMLKKLIENDLMSAA</sequence>
<keyword evidence="1" id="KW-0812">Transmembrane</keyword>
<dbReference type="InterPro" id="IPR019428">
    <property type="entry name" value="7TM_GPCR_serpentine_rcpt_Str"/>
</dbReference>
<evidence type="ECO:0008006" key="4">
    <source>
        <dbReference type="Google" id="ProtNLM"/>
    </source>
</evidence>
<protein>
    <recommendedName>
        <fullName evidence="4">G protein-coupled receptor</fullName>
    </recommendedName>
</protein>
<dbReference type="InterPro" id="IPR019423">
    <property type="entry name" value="7TM_GPCR_serpentine_rcpt_Srj"/>
</dbReference>
<dbReference type="Proteomes" id="UP001328107">
    <property type="component" value="Unassembled WGS sequence"/>
</dbReference>
<dbReference type="PANTHER" id="PTHR45907">
    <property type="entry name" value="SERPENTINE RECEPTOR, CLASS J"/>
    <property type="match status" value="1"/>
</dbReference>
<evidence type="ECO:0000256" key="1">
    <source>
        <dbReference type="SAM" id="Phobius"/>
    </source>
</evidence>